<keyword evidence="3" id="KW-1185">Reference proteome</keyword>
<feature type="transmembrane region" description="Helical" evidence="1">
    <location>
        <begin position="263"/>
        <end position="284"/>
    </location>
</feature>
<gene>
    <name evidence="2" type="ORF">Ciccas_001686</name>
</gene>
<feature type="transmembrane region" description="Helical" evidence="1">
    <location>
        <begin position="337"/>
        <end position="359"/>
    </location>
</feature>
<protein>
    <submittedName>
        <fullName evidence="2">Uncharacterized protein</fullName>
    </submittedName>
</protein>
<dbReference type="Proteomes" id="UP001626550">
    <property type="component" value="Unassembled WGS sequence"/>
</dbReference>
<dbReference type="SUPFAM" id="SSF53850">
    <property type="entry name" value="Periplasmic binding protein-like II"/>
    <property type="match status" value="1"/>
</dbReference>
<keyword evidence="1" id="KW-0812">Transmembrane</keyword>
<dbReference type="AlphaFoldDB" id="A0ABD2QJM3"/>
<proteinExistence type="predicted"/>
<evidence type="ECO:0000256" key="1">
    <source>
        <dbReference type="SAM" id="Phobius"/>
    </source>
</evidence>
<reference evidence="2 3" key="1">
    <citation type="submission" date="2024-11" db="EMBL/GenBank/DDBJ databases">
        <title>Adaptive evolution of stress response genes in parasites aligns with host niche diversity.</title>
        <authorList>
            <person name="Hahn C."/>
            <person name="Resl P."/>
        </authorList>
    </citation>
    <scope>NUCLEOTIDE SEQUENCE [LARGE SCALE GENOMIC DNA]</scope>
    <source>
        <strain evidence="2">EGGRZ-B1_66</strain>
        <tissue evidence="2">Body</tissue>
    </source>
</reference>
<organism evidence="2 3">
    <name type="scientific">Cichlidogyrus casuarinus</name>
    <dbReference type="NCBI Taxonomy" id="1844966"/>
    <lineage>
        <taxon>Eukaryota</taxon>
        <taxon>Metazoa</taxon>
        <taxon>Spiralia</taxon>
        <taxon>Lophotrochozoa</taxon>
        <taxon>Platyhelminthes</taxon>
        <taxon>Monogenea</taxon>
        <taxon>Monopisthocotylea</taxon>
        <taxon>Dactylogyridea</taxon>
        <taxon>Ancyrocephalidae</taxon>
        <taxon>Cichlidogyrus</taxon>
    </lineage>
</organism>
<keyword evidence="1" id="KW-1133">Transmembrane helix</keyword>
<accession>A0ABD2QJM3</accession>
<sequence>MVSADTETPYYVANKLRTAKKNKFWLELGIELDDSVPVLRMIIDDSKNVHFITDTKLDCMELLDRISDQFESLKLIIFNQEDYSPDNYKTLDYLLRFQYLVGNIVPKTDVLMICIPGSNGQAFANFLIDLLCRDDFVIKRLVEASAQFKLIYAFSRPPEIAYLNAAYNHFSLVWLDFYEYFPDYLELKKINYYIPESQYLLERLLDTKAFNVIPVPVVDQPLARTQYIEFIGPLWHQGLVMIVQKAEKRVDLRDLFLTLSPGLWLFIFLVNVIFAFCWLLLYLIEHKTLWGRKKYNLDVKEERQHGLSPIEPIFDTLLSFFLSKIPVRDVKNSFVRLIYIQNCTLGLVLITSFACAIYSNELNDSLKVFDYAKTIPFSTLEELLSNDQGYNWYFIRNSESHYIIENESPQNIHGRLYHAALEQKNKRRVFFDNLDEAGLTLKQNPKAVLIVSQIEANYILAQYCGLIQVLHFVYL</sequence>
<comment type="caution">
    <text evidence="2">The sequence shown here is derived from an EMBL/GenBank/DDBJ whole genome shotgun (WGS) entry which is preliminary data.</text>
</comment>
<evidence type="ECO:0000313" key="2">
    <source>
        <dbReference type="EMBL" id="KAL3319633.1"/>
    </source>
</evidence>
<keyword evidence="1" id="KW-0472">Membrane</keyword>
<name>A0ABD2QJM3_9PLAT</name>
<evidence type="ECO:0000313" key="3">
    <source>
        <dbReference type="Proteomes" id="UP001626550"/>
    </source>
</evidence>
<dbReference type="EMBL" id="JBJKFK010000116">
    <property type="protein sequence ID" value="KAL3319633.1"/>
    <property type="molecule type" value="Genomic_DNA"/>
</dbReference>